<feature type="region of interest" description="Disordered" evidence="1">
    <location>
        <begin position="178"/>
        <end position="207"/>
    </location>
</feature>
<feature type="region of interest" description="Disordered" evidence="1">
    <location>
        <begin position="52"/>
        <end position="72"/>
    </location>
</feature>
<dbReference type="OrthoDB" id="120967at2759"/>
<protein>
    <submittedName>
        <fullName evidence="4">Uncharacterized protein LOC113789668</fullName>
    </submittedName>
</protein>
<dbReference type="PANTHER" id="PTHR22775:SF48">
    <property type="entry name" value="SORTING NEXIN-25"/>
    <property type="match status" value="1"/>
</dbReference>
<dbReference type="PANTHER" id="PTHR22775">
    <property type="entry name" value="SORTING NEXIN"/>
    <property type="match status" value="1"/>
</dbReference>
<feature type="region of interest" description="Disordered" evidence="1">
    <location>
        <begin position="443"/>
        <end position="474"/>
    </location>
</feature>
<feature type="region of interest" description="Disordered" evidence="1">
    <location>
        <begin position="693"/>
        <end position="713"/>
    </location>
</feature>
<reference evidence="4" key="1">
    <citation type="submission" date="2025-08" db="UniProtKB">
        <authorList>
            <consortium name="RefSeq"/>
        </authorList>
    </citation>
    <scope>IDENTIFICATION</scope>
    <source>
        <strain evidence="4">Airmid</strain>
    </source>
</reference>
<feature type="transmembrane region" description="Helical" evidence="2">
    <location>
        <begin position="7"/>
        <end position="30"/>
    </location>
</feature>
<feature type="compositionally biased region" description="Low complexity" evidence="1">
    <location>
        <begin position="1875"/>
        <end position="1899"/>
    </location>
</feature>
<feature type="compositionally biased region" description="Polar residues" evidence="1">
    <location>
        <begin position="187"/>
        <end position="197"/>
    </location>
</feature>
<sequence length="1996" mass="231464">MNLVIVLLYYFILIPSIILLAFLTSLYLYWKYNDDSVNHTYANDDGHRTIKPSTTSFNSNPSPSSSSSSSTSKFNDRIVMTKEIDKLLCKIVDKIVEYYVMTWYRPLIDSSLSSSVHDTNCPETKRQLVERLHTLLRNDIWILLSCFIDRLYNVNHIQFISQDLIQRVRKHFQNINHNHNQKEDNDNGTLISESRPNSIGHHRKNQHSISSIVTNISRSSSSSDVDDDNDISDISCSASQTTTDLISNLNDNDKTILVKSKLSSFISNSKTQKFLLNLNPFQKTSSMNPDVFQSSSQVNDNDNAEQQTKATIVEPIHSAPIFPTKVTIIYPLASHLADSNSEKFLIENLANFILTTLLNDINRGYQNQLSSPSSSESKLSLIQNSQTIRSFLNEIFAKILYDTIDLITQPKIINYQIVKILKQYFILKDLLFFDNNSIQKSSNANNLKQSTNETDDSISCSDSYDDDDDDDGDGGGEYFGHKKNVFILNEAKQCILANDFERLYELIDQCNNIKLLKHIRLKLIAEILDAAVVSHLDRRNVAGLDDQGFPQRRQHSTVNTRQLSPDCVESFTFNGQINLKFKKFKQEKNIKRLITQLRFAKTLCEQKIQIRKRTLAELLPMTIDDNNHNNSSSSFVDVEIMNQDEESTSPTPVKVTKSKLIRRYSYDDLSFQSDLVRSISLDDSMIVPHKSYDDDNRSIGNHHHHHSDNQFQRPKQKKIFKFHQIMANKISRDYFKTFLQRSLLQTDPATTKRSSLMKFRKDVLLVDCTVYMLEFWENLQTVFQNFQHLNNSNDDDDDDRQTTILYRSFEDSFKKIFAMITDQRFFYTFSRQFLSISTDLMLSLERFLLGNIEIESLNISIEHFDLYNNDDREMFLRNYNDLRGQDDMSSAFYVLKRIDWCQYLDVFVRLERILFDCFHQEFYPQFLISQEYDQMLTQYFQQRKSSSSIIDLDEKLSSEQWCSKNLSKSTNKNKLDRLKQALRMRPIGKILLTTPVVNNKTEKIEKKLIDLPKNRRMLFNSIEFPFSYLSTVKLLLIIRLRLKCWIRNIIMADCSIQSSANQINHDLPVIISDDIDQLSRSINRLHRILTRAFCWLNADFSCVITDCRFRDDFAQILQSSTANTAESKIMAFVENLFVTQNQQQQQRKSSATNQLNHGGSSNPNSNFLFQMNVTALLSRFQYHHHDDNQSRKLLPTIVRNDLMSNWSYQWSIELKLEQLQRFYAQSIRPFLRFILFLGRYNLRNYLSTVTDQLQHRQQDDGKILKLLSSSTAVIGDKNRIGTKLSNLELKVLETFLQRSNRILTEIRQLNRSMVIEIKQQHLFERKKLETKQLNSLKREKNKNTTTNSISFKKLLIRDETTSSDNNDLDIGQDAIEVFGDNGKVMINESVKLSTKIDNMIERTEKLLNILFQQITAQELVVKSIGFLHLIGYDEDSKSAACQPLSNDNDSNHHCLRCFLHDYLFDLNEDSGLNQFVQIYTFQMLFNNSDSDQPLSDEIWDQLIGHLVTHFEQSSTETIEKEMLESSHSNNNDLDMIINKQSLTSRLFFTQMRCLLMDKTSKECFDYCLNQLKMFDKNERTEQSFRCPNCQSTRKISLSSINNQQQQQPPTSSNNRKFRLFHSQLLEQGQDDQCSATVSSSQNLFDTVFNTGNINIFTNLFRQSSSRSSVMTNTDDVDILLNEEMISSNDEPPLLLMSLDETQLLEPFFQLLIEIFELKGNTVTRTLRRLLMFVTRLFFGSSKMSRPYKQFLESLFTEKNVFHLLSQIDLHLDKMLKNSRENSVRNQPSKNLKQKQQQKVNNNEASQIDGYLEELNHLLCSLENQPPTPTTPATPTMLMFDNEQEIDHSIINQSEQQRRPSSSTPNELFGFPSPSPSSSSSSDSLEALVNPSSSSAPANAEKGMEEKVKQQDSSSSSLVEDPDESIKERKLQILAKQLLFAAVPTIINHLLGQQNIDRGLNKCFDILQYQKLNKHLIYEFIEAFMLEYFPEFRKLSK</sequence>
<dbReference type="RefSeq" id="XP_027195038.1">
    <property type="nucleotide sequence ID" value="XM_027339237.1"/>
</dbReference>
<dbReference type="OMA" id="SIMANEY"/>
<organism evidence="3 4">
    <name type="scientific">Dermatophagoides pteronyssinus</name>
    <name type="common">European house dust mite</name>
    <dbReference type="NCBI Taxonomy" id="6956"/>
    <lineage>
        <taxon>Eukaryota</taxon>
        <taxon>Metazoa</taxon>
        <taxon>Ecdysozoa</taxon>
        <taxon>Arthropoda</taxon>
        <taxon>Chelicerata</taxon>
        <taxon>Arachnida</taxon>
        <taxon>Acari</taxon>
        <taxon>Acariformes</taxon>
        <taxon>Sarcoptiformes</taxon>
        <taxon>Astigmata</taxon>
        <taxon>Psoroptidia</taxon>
        <taxon>Analgoidea</taxon>
        <taxon>Pyroglyphidae</taxon>
        <taxon>Dermatophagoidinae</taxon>
        <taxon>Dermatophagoides</taxon>
    </lineage>
</organism>
<proteinExistence type="predicted"/>
<gene>
    <name evidence="4" type="primary">LOC113789668</name>
</gene>
<evidence type="ECO:0000256" key="2">
    <source>
        <dbReference type="SAM" id="Phobius"/>
    </source>
</evidence>
<feature type="region of interest" description="Disordered" evidence="1">
    <location>
        <begin position="1852"/>
        <end position="1922"/>
    </location>
</feature>
<keyword evidence="2" id="KW-1133">Transmembrane helix</keyword>
<keyword evidence="3" id="KW-1185">Reference proteome</keyword>
<evidence type="ECO:0000256" key="1">
    <source>
        <dbReference type="SAM" id="MobiDB-lite"/>
    </source>
</evidence>
<feature type="compositionally biased region" description="Polar residues" evidence="1">
    <location>
        <begin position="443"/>
        <end position="452"/>
    </location>
</feature>
<dbReference type="KEGG" id="dpte:113789668"/>
<evidence type="ECO:0000313" key="4">
    <source>
        <dbReference type="RefSeq" id="XP_027195038.1"/>
    </source>
</evidence>
<dbReference type="InParanoid" id="A0A6P6XQF9"/>
<feature type="compositionally biased region" description="Acidic residues" evidence="1">
    <location>
        <begin position="463"/>
        <end position="474"/>
    </location>
</feature>
<dbReference type="GO" id="GO:0035091">
    <property type="term" value="F:phosphatidylinositol binding"/>
    <property type="evidence" value="ECO:0007669"/>
    <property type="project" value="TreeGrafter"/>
</dbReference>
<feature type="region of interest" description="Disordered" evidence="1">
    <location>
        <begin position="1779"/>
        <end position="1801"/>
    </location>
</feature>
<feature type="compositionally biased region" description="Polar residues" evidence="1">
    <location>
        <begin position="1852"/>
        <end position="1865"/>
    </location>
</feature>
<accession>A0A6P6XQF9</accession>
<keyword evidence="2" id="KW-0472">Membrane</keyword>
<feature type="compositionally biased region" description="Low complexity" evidence="1">
    <location>
        <begin position="1785"/>
        <end position="1801"/>
    </location>
</feature>
<keyword evidence="2" id="KW-0812">Transmembrane</keyword>
<evidence type="ECO:0000313" key="3">
    <source>
        <dbReference type="Proteomes" id="UP000515146"/>
    </source>
</evidence>
<dbReference type="Proteomes" id="UP000515146">
    <property type="component" value="Unplaced"/>
</dbReference>
<name>A0A6P6XQF9_DERPT</name>